<keyword evidence="11" id="KW-0521">NADP</keyword>
<dbReference type="GO" id="GO:0006102">
    <property type="term" value="P:isocitrate metabolic process"/>
    <property type="evidence" value="ECO:0007669"/>
    <property type="project" value="TreeGrafter"/>
</dbReference>
<evidence type="ECO:0000313" key="20">
    <source>
        <dbReference type="EMBL" id="SDD99776.1"/>
    </source>
</evidence>
<keyword evidence="9" id="KW-0479">Metal-binding</keyword>
<evidence type="ECO:0000259" key="19">
    <source>
        <dbReference type="SMART" id="SM01329"/>
    </source>
</evidence>
<dbReference type="InterPro" id="IPR024084">
    <property type="entry name" value="IsoPropMal-DH-like_dom"/>
</dbReference>
<dbReference type="GO" id="GO:0004450">
    <property type="term" value="F:isocitrate dehydrogenase (NADP+) activity"/>
    <property type="evidence" value="ECO:0007669"/>
    <property type="project" value="UniProtKB-EC"/>
</dbReference>
<keyword evidence="8" id="KW-0816">Tricarboxylic acid cycle</keyword>
<evidence type="ECO:0000256" key="11">
    <source>
        <dbReference type="ARBA" id="ARBA00022857"/>
    </source>
</evidence>
<organism evidence="20 21">
    <name type="scientific">Aquimonas voraii</name>
    <dbReference type="NCBI Taxonomy" id="265719"/>
    <lineage>
        <taxon>Bacteria</taxon>
        <taxon>Pseudomonadati</taxon>
        <taxon>Pseudomonadota</taxon>
        <taxon>Gammaproteobacteria</taxon>
        <taxon>Lysobacterales</taxon>
        <taxon>Lysobacteraceae</taxon>
        <taxon>Aquimonas</taxon>
    </lineage>
</organism>
<evidence type="ECO:0000256" key="18">
    <source>
        <dbReference type="ARBA" id="ARBA00046127"/>
    </source>
</evidence>
<comment type="subunit">
    <text evidence="4">Homodimer.</text>
</comment>
<keyword evidence="12" id="KW-0560">Oxidoreductase</keyword>
<dbReference type="EMBL" id="FNAG01000013">
    <property type="protein sequence ID" value="SDD99776.1"/>
    <property type="molecule type" value="Genomic_DNA"/>
</dbReference>
<feature type="domain" description="Isopropylmalate dehydrogenase-like" evidence="19">
    <location>
        <begin position="19"/>
        <end position="350"/>
    </location>
</feature>
<evidence type="ECO:0000256" key="1">
    <source>
        <dbReference type="ARBA" id="ARBA00001936"/>
    </source>
</evidence>
<evidence type="ECO:0000256" key="13">
    <source>
        <dbReference type="ARBA" id="ARBA00023211"/>
    </source>
</evidence>
<evidence type="ECO:0000256" key="16">
    <source>
        <dbReference type="ARBA" id="ARBA00029990"/>
    </source>
</evidence>
<dbReference type="Pfam" id="PF00180">
    <property type="entry name" value="Iso_dh"/>
    <property type="match status" value="1"/>
</dbReference>
<dbReference type="EC" id="1.1.1.42" evidence="5"/>
<dbReference type="PANTHER" id="PTHR11835:SF43">
    <property type="entry name" value="ISOPROPYLMALATE DEHYDROGENASE-LIKE DOMAIN-CONTAINING PROTEIN"/>
    <property type="match status" value="1"/>
</dbReference>
<dbReference type="InterPro" id="IPR019818">
    <property type="entry name" value="IsoCit/isopropylmalate_DH_CS"/>
</dbReference>
<dbReference type="SMART" id="SM01329">
    <property type="entry name" value="Iso_dh"/>
    <property type="match status" value="1"/>
</dbReference>
<evidence type="ECO:0000256" key="17">
    <source>
        <dbReference type="ARBA" id="ARBA00031098"/>
    </source>
</evidence>
<keyword evidence="13" id="KW-0464">Manganese</keyword>
<comment type="cofactor">
    <cofactor evidence="2">
        <name>Mg(2+)</name>
        <dbReference type="ChEBI" id="CHEBI:18420"/>
    </cofactor>
</comment>
<comment type="function">
    <text evidence="18">Catalyzes the oxidative decarboxylation of isocitrate to 2-oxoglutarate and carbon dioxide with the concomitant reduction of NADP(+).</text>
</comment>
<dbReference type="Proteomes" id="UP000199603">
    <property type="component" value="Unassembled WGS sequence"/>
</dbReference>
<dbReference type="Gene3D" id="3.40.718.10">
    <property type="entry name" value="Isopropylmalate Dehydrogenase"/>
    <property type="match status" value="1"/>
</dbReference>
<keyword evidence="21" id="KW-1185">Reference proteome</keyword>
<dbReference type="InterPro" id="IPR040978">
    <property type="entry name" value="Isocitrate_DH_TT1725_C"/>
</dbReference>
<dbReference type="GO" id="GO:0004449">
    <property type="term" value="F:isocitrate dehydrogenase (NAD+) activity"/>
    <property type="evidence" value="ECO:0007669"/>
    <property type="project" value="TreeGrafter"/>
</dbReference>
<evidence type="ECO:0000256" key="2">
    <source>
        <dbReference type="ARBA" id="ARBA00001946"/>
    </source>
</evidence>
<evidence type="ECO:0000256" key="9">
    <source>
        <dbReference type="ARBA" id="ARBA00022723"/>
    </source>
</evidence>
<evidence type="ECO:0000256" key="4">
    <source>
        <dbReference type="ARBA" id="ARBA00011738"/>
    </source>
</evidence>
<keyword evidence="7" id="KW-0329">Glyoxylate bypass</keyword>
<reference evidence="20 21" key="1">
    <citation type="submission" date="2016-10" db="EMBL/GenBank/DDBJ databases">
        <authorList>
            <person name="de Groot N.N."/>
        </authorList>
    </citation>
    <scope>NUCLEOTIDE SEQUENCE [LARGE SCALE GENOMIC DNA]</scope>
    <source>
        <strain evidence="20 21">DSM 16957</strain>
    </source>
</reference>
<dbReference type="GO" id="GO:0000287">
    <property type="term" value="F:magnesium ion binding"/>
    <property type="evidence" value="ECO:0007669"/>
    <property type="project" value="InterPro"/>
</dbReference>
<dbReference type="InterPro" id="IPR014273">
    <property type="entry name" value="Isocitrate_DH_bac-typ"/>
</dbReference>
<sequence>MSALPRFEPSAAALNAPLTVAVAEGDGIGPEIMAATLDVLRAVDPSLNFQPLTVGLSAYQSGHAAGLGPEVFEAIDQHRVLLKGPITTPQGGGYKSVNVTLRKTLGLYANVRPCVSYAPFVRSLQPGMDVVIVRENEEDTYAGIEHRQTQEVVQCLKLITRPGCERIVRHAFEYARANGRRSVTCMSKDNIMKLTDGLFHQVFDEIAAEYPDIRSQHQIIDIGTARMASRPQDYDVVVTPNLYGDILSDVAAEVAGSIGLAPSANLGARAAMFEAVHGSAPDIAGRDIANPSGLILAAVMMLQHIGRSRAAEVLHNAWLRTLEDGVHTADLWQDGLSRERVGTRAFGRAVVARLGLEPVQLAPVRYPDAPAHRTEAPRTLSLVTETAAKRFDGVDVFMHWDVAGRAADALAQRAEPLAGEFKLSLITNRGVRVWPQGHPDTWCSDHWRLRFRGSDARAVPALLSRLIESGLEPVKTENLYSFGEQRGYSLAQGE</sequence>
<comment type="catalytic activity">
    <reaction evidence="14">
        <text>D-threo-isocitrate + NADP(+) = 2-oxoglutarate + CO2 + NADPH</text>
        <dbReference type="Rhea" id="RHEA:19629"/>
        <dbReference type="ChEBI" id="CHEBI:15562"/>
        <dbReference type="ChEBI" id="CHEBI:16526"/>
        <dbReference type="ChEBI" id="CHEBI:16810"/>
        <dbReference type="ChEBI" id="CHEBI:57783"/>
        <dbReference type="ChEBI" id="CHEBI:58349"/>
        <dbReference type="EC" id="1.1.1.42"/>
    </reaction>
</comment>
<dbReference type="AlphaFoldDB" id="A0A1G6ZDG2"/>
<dbReference type="GO" id="GO:0051287">
    <property type="term" value="F:NAD binding"/>
    <property type="evidence" value="ECO:0007669"/>
    <property type="project" value="InterPro"/>
</dbReference>
<dbReference type="GO" id="GO:0006099">
    <property type="term" value="P:tricarboxylic acid cycle"/>
    <property type="evidence" value="ECO:0007669"/>
    <property type="project" value="UniProtKB-KW"/>
</dbReference>
<evidence type="ECO:0000256" key="12">
    <source>
        <dbReference type="ARBA" id="ARBA00023002"/>
    </source>
</evidence>
<comment type="cofactor">
    <cofactor evidence="1">
        <name>Mn(2+)</name>
        <dbReference type="ChEBI" id="CHEBI:29035"/>
    </cofactor>
</comment>
<evidence type="ECO:0000256" key="5">
    <source>
        <dbReference type="ARBA" id="ARBA00013013"/>
    </source>
</evidence>
<dbReference type="GO" id="GO:0006097">
    <property type="term" value="P:glyoxylate cycle"/>
    <property type="evidence" value="ECO:0007669"/>
    <property type="project" value="UniProtKB-KW"/>
</dbReference>
<protein>
    <recommendedName>
        <fullName evidence="6">Isocitrate dehydrogenase [NADP]</fullName>
        <ecNumber evidence="5">1.1.1.42</ecNumber>
    </recommendedName>
    <alternativeName>
        <fullName evidence="15">IDP</fullName>
    </alternativeName>
    <alternativeName>
        <fullName evidence="16">NADP(+)-specific ICDH</fullName>
    </alternativeName>
    <alternativeName>
        <fullName evidence="17">Oxalosuccinate decarboxylase</fullName>
    </alternativeName>
</protein>
<evidence type="ECO:0000256" key="8">
    <source>
        <dbReference type="ARBA" id="ARBA00022532"/>
    </source>
</evidence>
<evidence type="ECO:0000313" key="21">
    <source>
        <dbReference type="Proteomes" id="UP000199603"/>
    </source>
</evidence>
<evidence type="ECO:0000256" key="6">
    <source>
        <dbReference type="ARBA" id="ARBA00019562"/>
    </source>
</evidence>
<dbReference type="PROSITE" id="PS00470">
    <property type="entry name" value="IDH_IMDH"/>
    <property type="match status" value="1"/>
</dbReference>
<dbReference type="InterPro" id="IPR046997">
    <property type="entry name" value="Isocitrate_DH_TT1725_C_sf"/>
</dbReference>
<dbReference type="SUPFAM" id="SSF53659">
    <property type="entry name" value="Isocitrate/Isopropylmalate dehydrogenase-like"/>
    <property type="match status" value="1"/>
</dbReference>
<evidence type="ECO:0000256" key="14">
    <source>
        <dbReference type="ARBA" id="ARBA00023554"/>
    </source>
</evidence>
<gene>
    <name evidence="20" type="ORF">SAMN04488509_11330</name>
</gene>
<dbReference type="STRING" id="265719.SAMN04488509_11330"/>
<accession>A0A1G6ZDG2</accession>
<dbReference type="NCBIfam" id="NF006673">
    <property type="entry name" value="PRK09222.1"/>
    <property type="match status" value="1"/>
</dbReference>
<evidence type="ECO:0000256" key="7">
    <source>
        <dbReference type="ARBA" id="ARBA00022435"/>
    </source>
</evidence>
<evidence type="ECO:0000256" key="10">
    <source>
        <dbReference type="ARBA" id="ARBA00022842"/>
    </source>
</evidence>
<evidence type="ECO:0000256" key="3">
    <source>
        <dbReference type="ARBA" id="ARBA00007769"/>
    </source>
</evidence>
<dbReference type="Pfam" id="PF18324">
    <property type="entry name" value="Isocitrate_DH_C_bact"/>
    <property type="match status" value="1"/>
</dbReference>
<dbReference type="RefSeq" id="WP_091244771.1">
    <property type="nucleotide sequence ID" value="NZ_FNAG01000013.1"/>
</dbReference>
<evidence type="ECO:0000256" key="15">
    <source>
        <dbReference type="ARBA" id="ARBA00029765"/>
    </source>
</evidence>
<keyword evidence="10" id="KW-0460">Magnesium</keyword>
<dbReference type="PANTHER" id="PTHR11835">
    <property type="entry name" value="DECARBOXYLATING DEHYDROGENASES-ISOCITRATE, ISOPROPYLMALATE, TARTRATE"/>
    <property type="match status" value="1"/>
</dbReference>
<proteinExistence type="inferred from homology"/>
<dbReference type="OrthoDB" id="9806254at2"/>
<dbReference type="Gene3D" id="3.30.70.1570">
    <property type="match status" value="1"/>
</dbReference>
<dbReference type="NCBIfam" id="TIGR02924">
    <property type="entry name" value="ICDH_alpha"/>
    <property type="match status" value="1"/>
</dbReference>
<name>A0A1G6ZDG2_9GAMM</name>
<comment type="similarity">
    <text evidence="3">Belongs to the isocitrate and isopropylmalate dehydrogenases family.</text>
</comment>